<dbReference type="STRING" id="1561998.A0A1I7V3G3"/>
<dbReference type="WBParaSite" id="Csp11.Scaffold630.g22006.t1">
    <property type="protein sequence ID" value="Csp11.Scaffold630.g22006.t1"/>
    <property type="gene ID" value="Csp11.Scaffold630.g22006"/>
</dbReference>
<evidence type="ECO:0000256" key="1">
    <source>
        <dbReference type="SAM" id="Coils"/>
    </source>
</evidence>
<dbReference type="PANTHER" id="PTHR31464">
    <property type="entry name" value="PROTEIN CBG01266"/>
    <property type="match status" value="1"/>
</dbReference>
<feature type="coiled-coil region" evidence="1">
    <location>
        <begin position="199"/>
        <end position="226"/>
    </location>
</feature>
<keyword evidence="1" id="KW-0175">Coiled coil</keyword>
<keyword evidence="2" id="KW-1185">Reference proteome</keyword>
<protein>
    <submittedName>
        <fullName evidence="3">Helo_like_N domain-containing protein</fullName>
    </submittedName>
</protein>
<name>A0A1I7V3G3_9PELO</name>
<proteinExistence type="predicted"/>
<dbReference type="PANTHER" id="PTHR31464:SF7">
    <property type="entry name" value="DUF4781 DOMAIN-CONTAINING PROTEIN"/>
    <property type="match status" value="1"/>
</dbReference>
<evidence type="ECO:0000313" key="2">
    <source>
        <dbReference type="Proteomes" id="UP000095282"/>
    </source>
</evidence>
<evidence type="ECO:0000313" key="3">
    <source>
        <dbReference type="WBParaSite" id="Csp11.Scaffold630.g22006.t1"/>
    </source>
</evidence>
<dbReference type="Pfam" id="PF05075">
    <property type="entry name" value="DUF684"/>
    <property type="match status" value="1"/>
</dbReference>
<accession>A0A1I7V3G3</accession>
<organism evidence="2 3">
    <name type="scientific">Caenorhabditis tropicalis</name>
    <dbReference type="NCBI Taxonomy" id="1561998"/>
    <lineage>
        <taxon>Eukaryota</taxon>
        <taxon>Metazoa</taxon>
        <taxon>Ecdysozoa</taxon>
        <taxon>Nematoda</taxon>
        <taxon>Chromadorea</taxon>
        <taxon>Rhabditida</taxon>
        <taxon>Rhabditina</taxon>
        <taxon>Rhabditomorpha</taxon>
        <taxon>Rhabditoidea</taxon>
        <taxon>Rhabditidae</taxon>
        <taxon>Peloderinae</taxon>
        <taxon>Caenorhabditis</taxon>
    </lineage>
</organism>
<dbReference type="InterPro" id="IPR007767">
    <property type="entry name" value="DUF684"/>
</dbReference>
<sequence length="346" mass="40321">MPENLEHVTNTITLANDLIGLHARYATKEVMNRLLTISGLGSFIKDIISIGKPSQPNPVIQKLEVLDRKIGELSHKMTYLFDDLKSFMSAHSFFKKFASCASTLTKLMQDTISNPCVHSKEIFRKECESTPPLRFALEFISQLEQEFTNPLKMAMKADPLRTRTTFEKWRGIIDGVLAQFLYLETYLNGMFWDSNMYGPRNLEKRINELKEEMNRWYEDYQDANEGWDGVKQMIEEVQDGYEHVGNHEKSDILQQRLDDILTKYHKLLGLSEYFFCSNAFYVLVYNDCRTYANHAFSHNTDNFICSFHRGKCNVVVYRTFRFHHRGTQANKLRYAIGSRPPYPALV</sequence>
<dbReference type="eggNOG" id="ENOG502R8GY">
    <property type="taxonomic scope" value="Eukaryota"/>
</dbReference>
<dbReference type="Proteomes" id="UP000095282">
    <property type="component" value="Unplaced"/>
</dbReference>
<dbReference type="AlphaFoldDB" id="A0A1I7V3G3"/>
<reference evidence="3" key="1">
    <citation type="submission" date="2016-11" db="UniProtKB">
        <authorList>
            <consortium name="WormBaseParasite"/>
        </authorList>
    </citation>
    <scope>IDENTIFICATION</scope>
</reference>